<dbReference type="InterPro" id="IPR005372">
    <property type="entry name" value="UPF0182"/>
</dbReference>
<name>A0A7Y9LSY4_9MICC</name>
<evidence type="ECO:0000313" key="8">
    <source>
        <dbReference type="Proteomes" id="UP000521748"/>
    </source>
</evidence>
<organism evidence="7 8">
    <name type="scientific">Psychromicrobium silvestre</name>
    <dbReference type="NCBI Taxonomy" id="1645614"/>
    <lineage>
        <taxon>Bacteria</taxon>
        <taxon>Bacillati</taxon>
        <taxon>Actinomycetota</taxon>
        <taxon>Actinomycetes</taxon>
        <taxon>Micrococcales</taxon>
        <taxon>Micrococcaceae</taxon>
        <taxon>Psychromicrobium</taxon>
    </lineage>
</organism>
<evidence type="ECO:0000313" key="7">
    <source>
        <dbReference type="EMBL" id="NYE95008.1"/>
    </source>
</evidence>
<evidence type="ECO:0000256" key="4">
    <source>
        <dbReference type="ARBA" id="ARBA00023136"/>
    </source>
</evidence>
<comment type="caution">
    <text evidence="7">The sequence shown here is derived from an EMBL/GenBank/DDBJ whole genome shotgun (WGS) entry which is preliminary data.</text>
</comment>
<evidence type="ECO:0000256" key="5">
    <source>
        <dbReference type="HAMAP-Rule" id="MF_01600"/>
    </source>
</evidence>
<keyword evidence="1 5" id="KW-1003">Cell membrane</keyword>
<evidence type="ECO:0000256" key="6">
    <source>
        <dbReference type="SAM" id="MobiDB-lite"/>
    </source>
</evidence>
<keyword evidence="3 5" id="KW-1133">Transmembrane helix</keyword>
<feature type="transmembrane region" description="Helical" evidence="5">
    <location>
        <begin position="283"/>
        <end position="303"/>
    </location>
</feature>
<feature type="transmembrane region" description="Helical" evidence="5">
    <location>
        <begin position="211"/>
        <end position="228"/>
    </location>
</feature>
<dbReference type="AlphaFoldDB" id="A0A7Y9LSY4"/>
<gene>
    <name evidence="7" type="ORF">FHU41_001229</name>
</gene>
<feature type="compositionally biased region" description="Low complexity" evidence="6">
    <location>
        <begin position="893"/>
        <end position="915"/>
    </location>
</feature>
<evidence type="ECO:0000256" key="2">
    <source>
        <dbReference type="ARBA" id="ARBA00022692"/>
    </source>
</evidence>
<dbReference type="GO" id="GO:0005886">
    <property type="term" value="C:plasma membrane"/>
    <property type="evidence" value="ECO:0007669"/>
    <property type="project" value="UniProtKB-SubCell"/>
</dbReference>
<feature type="transmembrane region" description="Helical" evidence="5">
    <location>
        <begin position="112"/>
        <end position="133"/>
    </location>
</feature>
<keyword evidence="8" id="KW-1185">Reference proteome</keyword>
<dbReference type="Proteomes" id="UP000521748">
    <property type="component" value="Unassembled WGS sequence"/>
</dbReference>
<dbReference type="Pfam" id="PF03699">
    <property type="entry name" value="UPF0182"/>
    <property type="match status" value="1"/>
</dbReference>
<accession>A0A7Y9LSY4</accession>
<feature type="transmembrane region" description="Helical" evidence="5">
    <location>
        <begin position="16"/>
        <end position="38"/>
    </location>
</feature>
<comment type="subcellular location">
    <subcellularLocation>
        <location evidence="5">Cell membrane</location>
        <topology evidence="5">Multi-pass membrane protein</topology>
    </subcellularLocation>
</comment>
<sequence length="1006" mass="108122">MTSGQSTTAARRRRGALLPTLVILVVAIIVFVFFANVYTDILWFNQLGFQEVFWKENLSRILIFISAFALMFVGVYLSIRIAYRNRPVYAPDNEAQDNLNRYQTQLEPVRKVVMIGVPLVFGLFAGVAGIGQWQKVLLFLYQQPFGQTDPQFGMDISFFTNTLPFLGFLSGFLISVVLISGIVGLLTHYLYGAIRVQERGLFASRGAQVQLAVTAGVFLILLGLNFWLDRYTTLQDNGGLRSGAMYTDVNAVIPTKSILAIAAGIVAVLFILSAVIGRWRLPLIGTAMLVITAIVAGGIYPWAIQQFQVGPSEANLETPYIQRNIDMTRSAYGLSDVQVIPYAATTTATQGALRKDATTAANIRLLDPNLVSATFQQLEQYRAYYGFPKTLNVDRYTIDGKVQDTVIALRELNPSGIPAAQQTWYNKHLVYTHGYGVVAAYGNTVTADGKPVFLQSGVPSNGKLGTDTSYQPRVYFGQNTTDYALVGAPQGTASIELDRPQGGDDNSNSLNTFSGNGGPDVGNWFNRLLYSIKFQSTDLLLSNGVNDKSQILYDRTPVERVQKVAPYLTIDGNPYPAVVDGKVKWIVDGYTTSSAYPYSQQQALDSATTDSLTTRTGSGALNSGSINYIRNSVKATVDAYDGSVTLYAWDDKDPILKTWQNVFPSTVKPISEMSGDLISHVRYPEDLFKVQRELLSRYHVTNASEFYSNNDAWSVPNDPVESNNSVKQPPYYLSLQMPGQDKPAFSLTSNFIPQTAPGADARNVLYGYLAADADAGNKDGVKSDSYGKLRLLSLPTDTLVPAPGQVFNKYVSDPAISTQLNILKLGQSQLKNGNLLTLPVGGGLLYVQPVYVQSTGEGSYPTLQRVMAAFGDKIAFEPTLDAALDKLFGGDSGAKAGDSGNTGSTTTPSTGTGSTKENPTARAALTKALQDANQAIKDGQAALAKGDFTGYGTSQKKLSAAIAAAVAAEAKLGTDTAATPGSTSSPSSSGSSGSSSSPSATSSPSG</sequence>
<dbReference type="HAMAP" id="MF_01600">
    <property type="entry name" value="UPF0182"/>
    <property type="match status" value="1"/>
</dbReference>
<proteinExistence type="inferred from homology"/>
<protein>
    <recommendedName>
        <fullName evidence="5">UPF0182 protein FHU41_001229</fullName>
    </recommendedName>
</protein>
<feature type="transmembrane region" description="Helical" evidence="5">
    <location>
        <begin position="258"/>
        <end position="276"/>
    </location>
</feature>
<feature type="transmembrane region" description="Helical" evidence="5">
    <location>
        <begin position="165"/>
        <end position="191"/>
    </location>
</feature>
<evidence type="ECO:0000256" key="3">
    <source>
        <dbReference type="ARBA" id="ARBA00022989"/>
    </source>
</evidence>
<dbReference type="GO" id="GO:0005576">
    <property type="term" value="C:extracellular region"/>
    <property type="evidence" value="ECO:0007669"/>
    <property type="project" value="TreeGrafter"/>
</dbReference>
<evidence type="ECO:0000256" key="1">
    <source>
        <dbReference type="ARBA" id="ARBA00022475"/>
    </source>
</evidence>
<dbReference type="EMBL" id="JACBYQ010000001">
    <property type="protein sequence ID" value="NYE95008.1"/>
    <property type="molecule type" value="Genomic_DNA"/>
</dbReference>
<feature type="region of interest" description="Disordered" evidence="6">
    <location>
        <begin position="974"/>
        <end position="1006"/>
    </location>
</feature>
<keyword evidence="2 5" id="KW-0812">Transmembrane</keyword>
<reference evidence="7 8" key="1">
    <citation type="submission" date="2020-07" db="EMBL/GenBank/DDBJ databases">
        <title>Sequencing the genomes of 1000 actinobacteria strains.</title>
        <authorList>
            <person name="Klenk H.-P."/>
        </authorList>
    </citation>
    <scope>NUCLEOTIDE SEQUENCE [LARGE SCALE GENOMIC DNA]</scope>
    <source>
        <strain evidence="7 8">DSM 102047</strain>
    </source>
</reference>
<dbReference type="PANTHER" id="PTHR39344">
    <property type="entry name" value="UPF0182 PROTEIN SLL1060"/>
    <property type="match status" value="1"/>
</dbReference>
<keyword evidence="4 5" id="KW-0472">Membrane</keyword>
<feature type="region of interest" description="Disordered" evidence="6">
    <location>
        <begin position="893"/>
        <end position="918"/>
    </location>
</feature>
<dbReference type="PANTHER" id="PTHR39344:SF1">
    <property type="entry name" value="UPF0182 PROTEIN SLL1060"/>
    <property type="match status" value="1"/>
</dbReference>
<dbReference type="RefSeq" id="WP_179388706.1">
    <property type="nucleotide sequence ID" value="NZ_JACBYQ010000001.1"/>
</dbReference>
<feature type="transmembrane region" description="Helical" evidence="5">
    <location>
        <begin position="58"/>
        <end position="79"/>
    </location>
</feature>
<comment type="similarity">
    <text evidence="5">Belongs to the UPF0182 family.</text>
</comment>